<keyword evidence="10 13" id="KW-0675">Receptor</keyword>
<dbReference type="GO" id="GO:0005178">
    <property type="term" value="F:integrin binding"/>
    <property type="evidence" value="ECO:0007669"/>
    <property type="project" value="TreeGrafter"/>
</dbReference>
<feature type="transmembrane region" description="Helical" evidence="13">
    <location>
        <begin position="865"/>
        <end position="889"/>
    </location>
</feature>
<feature type="domain" description="Integrin alpha second immunoglobulin-like" evidence="15">
    <location>
        <begin position="493"/>
        <end position="631"/>
    </location>
</feature>
<feature type="non-terminal residue" evidence="17">
    <location>
        <position position="914"/>
    </location>
</feature>
<dbReference type="Pfam" id="PF20805">
    <property type="entry name" value="Integrin_A_Ig_2"/>
    <property type="match status" value="1"/>
</dbReference>
<dbReference type="SUPFAM" id="SSF69318">
    <property type="entry name" value="Integrin alpha N-terminal domain"/>
    <property type="match status" value="1"/>
</dbReference>
<evidence type="ECO:0000256" key="6">
    <source>
        <dbReference type="ARBA" id="ARBA00022889"/>
    </source>
</evidence>
<keyword evidence="9 13" id="KW-0472">Membrane</keyword>
<dbReference type="InterPro" id="IPR048285">
    <property type="entry name" value="Integrin_alpha_Ig-like_2"/>
</dbReference>
<dbReference type="InterPro" id="IPR013519">
    <property type="entry name" value="Int_alpha_beta-p"/>
</dbReference>
<keyword evidence="5" id="KW-0677">Repeat</keyword>
<dbReference type="SUPFAM" id="SSF69179">
    <property type="entry name" value="Integrin domains"/>
    <property type="match status" value="3"/>
</dbReference>
<dbReference type="Pfam" id="PF20806">
    <property type="entry name" value="Integrin_A_Ig_3"/>
    <property type="match status" value="1"/>
</dbReference>
<evidence type="ECO:0000259" key="16">
    <source>
        <dbReference type="Pfam" id="PF20806"/>
    </source>
</evidence>
<keyword evidence="7 13" id="KW-1133">Transmembrane helix</keyword>
<evidence type="ECO:0000256" key="13">
    <source>
        <dbReference type="RuleBase" id="RU003762"/>
    </source>
</evidence>
<dbReference type="GO" id="GO:0008305">
    <property type="term" value="C:integrin complex"/>
    <property type="evidence" value="ECO:0007669"/>
    <property type="project" value="InterPro"/>
</dbReference>
<dbReference type="PROSITE" id="PS00242">
    <property type="entry name" value="INTEGRIN_ALPHA"/>
    <property type="match status" value="1"/>
</dbReference>
<dbReference type="EMBL" id="KK115834">
    <property type="protein sequence ID" value="KFM66138.1"/>
    <property type="molecule type" value="Genomic_DNA"/>
</dbReference>
<organism evidence="17 18">
    <name type="scientific">Stegodyphus mimosarum</name>
    <name type="common">African social velvet spider</name>
    <dbReference type="NCBI Taxonomy" id="407821"/>
    <lineage>
        <taxon>Eukaryota</taxon>
        <taxon>Metazoa</taxon>
        <taxon>Ecdysozoa</taxon>
        <taxon>Arthropoda</taxon>
        <taxon>Chelicerata</taxon>
        <taxon>Arachnida</taxon>
        <taxon>Araneae</taxon>
        <taxon>Araneomorphae</taxon>
        <taxon>Entelegynae</taxon>
        <taxon>Eresoidea</taxon>
        <taxon>Eresidae</taxon>
        <taxon>Stegodyphus</taxon>
    </lineage>
</organism>
<dbReference type="OMA" id="GYCELES"/>
<accession>A0A087TLZ9</accession>
<dbReference type="PANTHER" id="PTHR23220">
    <property type="entry name" value="INTEGRIN ALPHA"/>
    <property type="match status" value="1"/>
</dbReference>
<evidence type="ECO:0000259" key="15">
    <source>
        <dbReference type="Pfam" id="PF20805"/>
    </source>
</evidence>
<comment type="subcellular location">
    <subcellularLocation>
        <location evidence="1 13">Membrane</location>
        <topology evidence="1 13">Single-pass type I membrane protein</topology>
    </subcellularLocation>
</comment>
<dbReference type="InterPro" id="IPR000413">
    <property type="entry name" value="Integrin_alpha"/>
</dbReference>
<keyword evidence="8 13" id="KW-0401">Integrin</keyword>
<evidence type="ECO:0000259" key="14">
    <source>
        <dbReference type="Pfam" id="PF08441"/>
    </source>
</evidence>
<dbReference type="InterPro" id="IPR028994">
    <property type="entry name" value="Integrin_alpha_N"/>
</dbReference>
<feature type="repeat" description="FG-GAP" evidence="12">
    <location>
        <begin position="279"/>
        <end position="341"/>
    </location>
</feature>
<dbReference type="PROSITE" id="PS51470">
    <property type="entry name" value="FG_GAP"/>
    <property type="match status" value="3"/>
</dbReference>
<dbReference type="Pfam" id="PF01839">
    <property type="entry name" value="FG-GAP"/>
    <property type="match status" value="3"/>
</dbReference>
<dbReference type="GO" id="GO:0009897">
    <property type="term" value="C:external side of plasma membrane"/>
    <property type="evidence" value="ECO:0007669"/>
    <property type="project" value="TreeGrafter"/>
</dbReference>
<dbReference type="AlphaFoldDB" id="A0A087TLZ9"/>
<dbReference type="Pfam" id="PF08441">
    <property type="entry name" value="Integrin_A_Ig_1"/>
    <property type="match status" value="1"/>
</dbReference>
<dbReference type="Gene3D" id="1.20.5.930">
    <property type="entry name" value="Bicelle-embedded integrin alpha(iib) transmembrane segment"/>
    <property type="match status" value="1"/>
</dbReference>
<keyword evidence="6 13" id="KW-0130">Cell adhesion</keyword>
<dbReference type="GO" id="GO:0048513">
    <property type="term" value="P:animal organ development"/>
    <property type="evidence" value="ECO:0007669"/>
    <property type="project" value="UniProtKB-ARBA"/>
</dbReference>
<keyword evidence="18" id="KW-1185">Reference proteome</keyword>
<protein>
    <submittedName>
        <fullName evidence="17">Integrin alpha-PS1</fullName>
    </submittedName>
</protein>
<feature type="domain" description="Integrin alpha third immunoglobulin-like" evidence="16">
    <location>
        <begin position="639"/>
        <end position="837"/>
    </location>
</feature>
<keyword evidence="4" id="KW-0732">Signal</keyword>
<dbReference type="InterPro" id="IPR013649">
    <property type="entry name" value="Integrin_alpha_Ig-like_1"/>
</dbReference>
<evidence type="ECO:0000256" key="4">
    <source>
        <dbReference type="ARBA" id="ARBA00022729"/>
    </source>
</evidence>
<dbReference type="InterPro" id="IPR048286">
    <property type="entry name" value="Integrin_alpha_Ig-like_3"/>
</dbReference>
<dbReference type="SMART" id="SM00191">
    <property type="entry name" value="Int_alpha"/>
    <property type="match status" value="4"/>
</dbReference>
<feature type="repeat" description="FG-GAP" evidence="12">
    <location>
        <begin position="216"/>
        <end position="273"/>
    </location>
</feature>
<dbReference type="Proteomes" id="UP000054359">
    <property type="component" value="Unassembled WGS sequence"/>
</dbReference>
<evidence type="ECO:0000256" key="9">
    <source>
        <dbReference type="ARBA" id="ARBA00023136"/>
    </source>
</evidence>
<sequence>MACAHRFILAGDDYQWGQGICYSLTQELELDRAWEPCKNRPVNKAHEQYGYCQAGTSGEIAEDNTIIIGSPGPFTWRGTVFANNVRFKLLDDRRWYYGPIKEETSPVDKYSYLGMSVTTGVFFDGKRSFVGGAPRSNGTGQVIFFTKGKVGEAVFDVQLILNGEQFASSFGYTLASIDINSDGYLDLAVGAPFYYSKAKGGAVYIYMNSPEGIKETDEPIKITGKPESRFGFAIENAGDLNRDGYPDLVIGAPYEEGGGTVYIYSGSMNGIIKTPSQIIRAEDVPKVGNLQTFGYSLDGGIDIDGNGYPDLLVGSYESNVAVLLRSRPVLDIVTSVSGQLSNIDPDKKGCEMDRNAARVCFSFQACFQFNSSVSTSEALKLQYKIEADTFTGRKYYRVRFKSSLDSETPNIVEKQIVMKGTSVNRQHCSEEVVYLKDKSDIQNPIQFKLTYSLIQKDPLFPLPGSPLPDINMCPILNQQEASKIFEAKFLKDCGSNDICESDLDVVVDINLTKDGQGRPVLYLGEKQVALSVKVTNSREPAYDAMLYVFHPASLSFVGRKIVKGDQIECVPFNTTVVTCELGNPLKQTEVELQIKFNPKDVAADERSLKITVKANTTSHEVSSREDISIEAGIVKVAELEIRGASQPEQAFYGGESSRVPVYVDDVGSEVVHIYEIINHGPWLATGVEVVVSWPYEAADSYEHGKWLLYIVENPEVIGNGYCELESAHLNPLKLKKHLEELRYAPQSSYRKRAKREVEPQELRMDGKIVKVVSLDCDAHTAKCFQFTCHFKSLERDSTAVIKIKARLWNNTFVKDYPDVDWVSVNSRALIRTLSDDIKQEDDDDFAFAETKAYPDIHLYQKPEEVALWIIILAACAGVLLLVILILILWKCGFFKRKKPGEGYGPAPTHDKEYM</sequence>
<evidence type="ECO:0000256" key="7">
    <source>
        <dbReference type="ARBA" id="ARBA00022989"/>
    </source>
</evidence>
<dbReference type="InterPro" id="IPR018184">
    <property type="entry name" value="Integrin_alpha_C_CS"/>
</dbReference>
<dbReference type="InterPro" id="IPR013517">
    <property type="entry name" value="FG-GAP"/>
</dbReference>
<feature type="domain" description="Integrin alpha first immunoglubulin-like" evidence="14">
    <location>
        <begin position="326"/>
        <end position="492"/>
    </location>
</feature>
<dbReference type="InterPro" id="IPR032695">
    <property type="entry name" value="Integrin_dom_sf"/>
</dbReference>
<dbReference type="PANTHER" id="PTHR23220:SF122">
    <property type="entry name" value="INTEGRIN ALPHA-PS1"/>
    <property type="match status" value="1"/>
</dbReference>
<name>A0A087TLZ9_STEMI</name>
<dbReference type="Gene3D" id="2.60.40.1530">
    <property type="entry name" value="ntegrin, alpha v. Chain A, domain 4"/>
    <property type="match status" value="1"/>
</dbReference>
<dbReference type="OrthoDB" id="5317514at2759"/>
<dbReference type="PRINTS" id="PR01185">
    <property type="entry name" value="INTEGRINA"/>
</dbReference>
<dbReference type="Gene3D" id="2.130.10.130">
    <property type="entry name" value="Integrin alpha, N-terminal"/>
    <property type="match status" value="1"/>
</dbReference>
<keyword evidence="11" id="KW-0325">Glycoprotein</keyword>
<dbReference type="GO" id="GO:0033627">
    <property type="term" value="P:cell adhesion mediated by integrin"/>
    <property type="evidence" value="ECO:0007669"/>
    <property type="project" value="TreeGrafter"/>
</dbReference>
<evidence type="ECO:0000256" key="10">
    <source>
        <dbReference type="ARBA" id="ARBA00023170"/>
    </source>
</evidence>
<evidence type="ECO:0000256" key="1">
    <source>
        <dbReference type="ARBA" id="ARBA00004479"/>
    </source>
</evidence>
<dbReference type="Gene3D" id="2.60.40.1510">
    <property type="entry name" value="ntegrin, alpha v. Chain A, domain 3"/>
    <property type="match status" value="1"/>
</dbReference>
<dbReference type="Gene3D" id="2.60.40.1460">
    <property type="entry name" value="Integrin domains. Chain A, domain 2"/>
    <property type="match status" value="1"/>
</dbReference>
<dbReference type="GO" id="GO:0007229">
    <property type="term" value="P:integrin-mediated signaling pathway"/>
    <property type="evidence" value="ECO:0007669"/>
    <property type="project" value="UniProtKB-KW"/>
</dbReference>
<evidence type="ECO:0000256" key="5">
    <source>
        <dbReference type="ARBA" id="ARBA00022737"/>
    </source>
</evidence>
<dbReference type="GO" id="GO:0007160">
    <property type="term" value="P:cell-matrix adhesion"/>
    <property type="evidence" value="ECO:0007669"/>
    <property type="project" value="TreeGrafter"/>
</dbReference>
<evidence type="ECO:0000256" key="11">
    <source>
        <dbReference type="ARBA" id="ARBA00023180"/>
    </source>
</evidence>
<dbReference type="GO" id="GO:0007157">
    <property type="term" value="P:heterophilic cell-cell adhesion via plasma membrane cell adhesion molecules"/>
    <property type="evidence" value="ECO:0007669"/>
    <property type="project" value="UniProtKB-ARBA"/>
</dbReference>
<reference evidence="17 18" key="1">
    <citation type="submission" date="2013-11" db="EMBL/GenBank/DDBJ databases">
        <title>Genome sequencing of Stegodyphus mimosarum.</title>
        <authorList>
            <person name="Bechsgaard J."/>
        </authorList>
    </citation>
    <scope>NUCLEOTIDE SEQUENCE [LARGE SCALE GENOMIC DNA]</scope>
</reference>
<evidence type="ECO:0000313" key="18">
    <source>
        <dbReference type="Proteomes" id="UP000054359"/>
    </source>
</evidence>
<feature type="repeat" description="FG-GAP" evidence="12">
    <location>
        <begin position="156"/>
        <end position="215"/>
    </location>
</feature>
<proteinExistence type="inferred from homology"/>
<evidence type="ECO:0000256" key="2">
    <source>
        <dbReference type="ARBA" id="ARBA00008054"/>
    </source>
</evidence>
<dbReference type="STRING" id="407821.A0A087TLZ9"/>
<gene>
    <name evidence="17" type="ORF">X975_00001</name>
</gene>
<evidence type="ECO:0000256" key="3">
    <source>
        <dbReference type="ARBA" id="ARBA00022692"/>
    </source>
</evidence>
<keyword evidence="3 13" id="KW-0812">Transmembrane</keyword>
<evidence type="ECO:0000313" key="17">
    <source>
        <dbReference type="EMBL" id="KFM66138.1"/>
    </source>
</evidence>
<evidence type="ECO:0000256" key="12">
    <source>
        <dbReference type="PROSITE-ProRule" id="PRU00803"/>
    </source>
</evidence>
<evidence type="ECO:0000256" key="8">
    <source>
        <dbReference type="ARBA" id="ARBA00023037"/>
    </source>
</evidence>
<comment type="similarity">
    <text evidence="2 13">Belongs to the integrin alpha chain family.</text>
</comment>